<dbReference type="PANTHER" id="PTHR22976:SF2">
    <property type="entry name" value="BIOTIN SYNTHASE, MITOCHONDRIAL"/>
    <property type="match status" value="1"/>
</dbReference>
<dbReference type="AlphaFoldDB" id="A0A383AD12"/>
<keyword evidence="1" id="KW-0408">Iron</keyword>
<proteinExistence type="predicted"/>
<accession>A0A383AD12</accession>
<name>A0A383AD12_9ZZZZ</name>
<protein>
    <recommendedName>
        <fullName evidence="4">Biotin synthase</fullName>
    </recommendedName>
</protein>
<dbReference type="InterPro" id="IPR058240">
    <property type="entry name" value="rSAM_sf"/>
</dbReference>
<evidence type="ECO:0000256" key="2">
    <source>
        <dbReference type="SAM" id="MobiDB-lite"/>
    </source>
</evidence>
<keyword evidence="1" id="KW-0411">Iron-sulfur</keyword>
<evidence type="ECO:0000313" key="3">
    <source>
        <dbReference type="EMBL" id="SVE05574.1"/>
    </source>
</evidence>
<dbReference type="SUPFAM" id="SSF102114">
    <property type="entry name" value="Radical SAM enzymes"/>
    <property type="match status" value="1"/>
</dbReference>
<dbReference type="GO" id="GO:0051539">
    <property type="term" value="F:4 iron, 4 sulfur cluster binding"/>
    <property type="evidence" value="ECO:0007669"/>
    <property type="project" value="UniProtKB-KW"/>
</dbReference>
<organism evidence="3">
    <name type="scientific">marine metagenome</name>
    <dbReference type="NCBI Taxonomy" id="408172"/>
    <lineage>
        <taxon>unclassified sequences</taxon>
        <taxon>metagenomes</taxon>
        <taxon>ecological metagenomes</taxon>
    </lineage>
</organism>
<evidence type="ECO:0000256" key="1">
    <source>
        <dbReference type="ARBA" id="ARBA00022485"/>
    </source>
</evidence>
<dbReference type="Gene3D" id="3.20.20.70">
    <property type="entry name" value="Aldolase class I"/>
    <property type="match status" value="1"/>
</dbReference>
<sequence length="110" mass="11952">MHAEESRSQTQPTGSSADRHDWSGEDVRALFDLSCGDLMYRAQTVHRENLGGSQVQMSTLLSIRTGDCSEDCTYCPQSALYEAGVKAERLMPLDAVLHGCGMAQPQGSQS</sequence>
<keyword evidence="1" id="KW-0004">4Fe-4S</keyword>
<dbReference type="InterPro" id="IPR013785">
    <property type="entry name" value="Aldolase_TIM"/>
</dbReference>
<keyword evidence="1" id="KW-0479">Metal-binding</keyword>
<dbReference type="EMBL" id="UINC01191108">
    <property type="protein sequence ID" value="SVE05574.1"/>
    <property type="molecule type" value="Genomic_DNA"/>
</dbReference>
<dbReference type="InterPro" id="IPR002684">
    <property type="entry name" value="Biotin_synth/BioAB"/>
</dbReference>
<dbReference type="GO" id="GO:0004076">
    <property type="term" value="F:biotin synthase activity"/>
    <property type="evidence" value="ECO:0007669"/>
    <property type="project" value="InterPro"/>
</dbReference>
<dbReference type="PANTHER" id="PTHR22976">
    <property type="entry name" value="BIOTIN SYNTHASE"/>
    <property type="match status" value="1"/>
</dbReference>
<dbReference type="GO" id="GO:0051537">
    <property type="term" value="F:2 iron, 2 sulfur cluster binding"/>
    <property type="evidence" value="ECO:0007669"/>
    <property type="project" value="TreeGrafter"/>
</dbReference>
<reference evidence="3" key="1">
    <citation type="submission" date="2018-05" db="EMBL/GenBank/DDBJ databases">
        <authorList>
            <person name="Lanie J.A."/>
            <person name="Ng W.-L."/>
            <person name="Kazmierczak K.M."/>
            <person name="Andrzejewski T.M."/>
            <person name="Davidsen T.M."/>
            <person name="Wayne K.J."/>
            <person name="Tettelin H."/>
            <person name="Glass J.I."/>
            <person name="Rusch D."/>
            <person name="Podicherti R."/>
            <person name="Tsui H.-C.T."/>
            <person name="Winkler M.E."/>
        </authorList>
    </citation>
    <scope>NUCLEOTIDE SEQUENCE</scope>
</reference>
<dbReference type="GO" id="GO:0009102">
    <property type="term" value="P:biotin biosynthetic process"/>
    <property type="evidence" value="ECO:0007669"/>
    <property type="project" value="InterPro"/>
</dbReference>
<feature type="region of interest" description="Disordered" evidence="2">
    <location>
        <begin position="1"/>
        <end position="22"/>
    </location>
</feature>
<gene>
    <name evidence="3" type="ORF">METZ01_LOCUS458428</name>
</gene>
<evidence type="ECO:0008006" key="4">
    <source>
        <dbReference type="Google" id="ProtNLM"/>
    </source>
</evidence>